<dbReference type="PANTHER" id="PTHR46967">
    <property type="entry name" value="INSULIN-LIKE GROWTH FACTOR BINDING PROTEIN,N-TERMINAL"/>
    <property type="match status" value="1"/>
</dbReference>
<evidence type="ECO:0000256" key="5">
    <source>
        <dbReference type="SAM" id="MobiDB-lite"/>
    </source>
</evidence>
<evidence type="ECO:0000256" key="2">
    <source>
        <dbReference type="ARBA" id="ARBA00022692"/>
    </source>
</evidence>
<dbReference type="PROSITE" id="PS00018">
    <property type="entry name" value="EF_HAND_1"/>
    <property type="match status" value="1"/>
</dbReference>
<organism evidence="8 9">
    <name type="scientific">Symbiodinium natans</name>
    <dbReference type="NCBI Taxonomy" id="878477"/>
    <lineage>
        <taxon>Eukaryota</taxon>
        <taxon>Sar</taxon>
        <taxon>Alveolata</taxon>
        <taxon>Dinophyceae</taxon>
        <taxon>Suessiales</taxon>
        <taxon>Symbiodiniaceae</taxon>
        <taxon>Symbiodinium</taxon>
    </lineage>
</organism>
<feature type="transmembrane region" description="Helical" evidence="6">
    <location>
        <begin position="1200"/>
        <end position="1224"/>
    </location>
</feature>
<feature type="transmembrane region" description="Helical" evidence="6">
    <location>
        <begin position="2535"/>
        <end position="2556"/>
    </location>
</feature>
<feature type="transmembrane region" description="Helical" evidence="6">
    <location>
        <begin position="1100"/>
        <end position="1122"/>
    </location>
</feature>
<dbReference type="Gene3D" id="2.10.50.10">
    <property type="entry name" value="Tumor Necrosis Factor Receptor, subunit A, domain 2"/>
    <property type="match status" value="1"/>
</dbReference>
<protein>
    <submittedName>
        <fullName evidence="8">NaCP60E protein</fullName>
    </submittedName>
</protein>
<feature type="transmembrane region" description="Helical" evidence="6">
    <location>
        <begin position="1420"/>
        <end position="1446"/>
    </location>
</feature>
<accession>A0A812S407</accession>
<keyword evidence="3 6" id="KW-1133">Transmembrane helix</keyword>
<feature type="domain" description="EF-hand" evidence="7">
    <location>
        <begin position="396"/>
        <end position="431"/>
    </location>
</feature>
<evidence type="ECO:0000313" key="8">
    <source>
        <dbReference type="EMBL" id="CAE7466708.1"/>
    </source>
</evidence>
<dbReference type="Proteomes" id="UP000604046">
    <property type="component" value="Unassembled WGS sequence"/>
</dbReference>
<evidence type="ECO:0000313" key="9">
    <source>
        <dbReference type="Proteomes" id="UP000604046"/>
    </source>
</evidence>
<evidence type="ECO:0000259" key="7">
    <source>
        <dbReference type="PROSITE" id="PS50222"/>
    </source>
</evidence>
<feature type="transmembrane region" description="Helical" evidence="6">
    <location>
        <begin position="2792"/>
        <end position="2815"/>
    </location>
</feature>
<evidence type="ECO:0000256" key="1">
    <source>
        <dbReference type="ARBA" id="ARBA00004141"/>
    </source>
</evidence>
<feature type="transmembrane region" description="Helical" evidence="6">
    <location>
        <begin position="1391"/>
        <end position="1414"/>
    </location>
</feature>
<sequence length="3134" mass="346352">MLEAVERQHNIILQEIVIKLEDSSPPTKTHLSLPGQPAPPHSQSGDHVPTVRHDSEESIARSLSGTNYRPQISQNSDRAFKGTSSTKNSAFIAAIRKRGRASDRLSGALTRPIWHPGRLVNSTHFDIFFCVIILLNTVVMGLELQYAGLQRGYELGYPNFTLPASELWPHAEDVFTALDWAFGIVYVIEIGVRIAGTRWAFFRDANNWFDTSLVLLWLGELSWSQHLPVDSGMLRTLRLARILRLVRLMRTMQGFDALYIMTTAMYGSLVVLFWSFMLLLLVQTTIAFCLTQILGGFFHDADVSVSQKIEVFQYFGTASRSMFTMFELTLANWSIVGRSLQENVSEYFAIFNVAYKLVVGFAAVGIINAVFMQETFKVASSDDNVMMRQKERDLRMHTKKMKTLFEAADESGDGVVDIDEFRKIFELPEIRTWLSAQELPVGNPDLLFTLLDDGDGGLTAGGIGKVICPDMSRSEFMPTCGTHPDNQCLKSHAAQPHYAYTGMKKWCAVPLLLAISSAELCLPDAIPEGERQSVLDPAGREIPIKFIVFNWHAAELISAIAKILVEEALGYRAVFDQHRPSTVMEVALKLSGCLDSTCNDMQISDSHVALDCWLGSAGTDSLTFMQQHPGKDLGSIGYEGEEALVVAGKLVEEAYEDSGFALDFYRTYNQSHYNAKKHFAGTADLPIQDFFRCDNPATIFTDAPYMNDYARWSGDTAGLLAVEGGYHAYCPDSYFWIAPACRHNTSQCIPIVAAEWGWMVDGFMAWSTAYGIPTAIGLTRTIPLWPKNFGNFRVLGYWYRPDAGLVAYDPRPLIFPRHSSSEWAEGNKRTAGIGTYIGKLANRQLRTQAAKVHGLLSNLKLELVAMERLLFQAEVDGQSSSQALKNVACQWVLANRETFCMDCAAGKFSERRVHVRNLLKLLRGDELSALWNRKRLDDEWLEVDGADNESFCHCRPNFFLDASAGQCEGDSQLLLHPGYFSAATDPDFRSFSLVYLRCYGKAGAAGRSMARTVARATRAPTKDLLPLKALTKACGNLQKHGRRESYRDAGPVEGQAGATATQSAAQVGFQEPAPQVACAQCLPGLHSTGSECVPCSEGDYMLLFLLAVIFLTTSGLLHLFLVRLDSNRRGQHGNLLMAGLYATQLINSLQLLVVLRKIDIVWGYPFDMILEAFSFLSLEHILFSLNAVTCVTPPAPGLQFLLQTIGLPGYVMMGPVLVHLALVLMHPRSKRPHFNVFAQTLGSLSVLFFIVLCTSVVTPFECQSHPNGLFTMQSRIGALCYTNSHFQLCALGASLALLPAGFLALCTWLILVEYPRRLQRTDVRFVRMCSFLAMRFRPGAEAFAVFVLIRNALFALAPVLPSVNAGLLLILVLLNSSILALAFFKPWRSRLACYTDILVSSVFVAILFQGSFFVKAVDGAAAMILCCFLLVLVIVCLAGIGALSLLQHFCGSGASFGFFICHHKKFTGLCEVEMLLVLGTTQLLTRKWCLAEIVTARLHQVHTILVALPDFSLPSDHFIETFQSASEVGELAAYGFGLSDITDALNLCLNGGGCYRSKEVATGSEDIQLLGFTGLQKPLTLAALEEVTDQVAGVNRPTVLHPRDSDSWLYSWVKYFFWGNTDPDDVEALATAHTLRHLMSPHCLHLFGVLPVVLTQVTTPRASGQWQPIMLVMVCTQNCLTSPDIMRWILEEDYCMPTSSRAFNTLVEDLSCENASKYVLKAIFMQIAVHFLPRSSSEKALEANAQQVTMRLRAEHAAYLGSLMDMSWFTSQRSHSLAELVEQQQDIASKSAESLESLEPLEVEPEEECVKQEGSGTAVPEYLLEAMQEELTEVIDCMQVPLPILGGGVKKAMLRSHASARTSLKQWCAALLLFVISGSELCLPDAIPEGERQNVLDSVGREIPIKFIVFDWNAAEVLSSIAKILVEEALGYHAVFDEHRPFTVMEVVLKLSGCLDSTCNDMQISDSHVALDCWLGSAGTDTDTFMQQNPGKAPEDLGSIGYEGEEALVVAGKLVDEAYEHSGFALDFYRSYNQSHYSARKHFDGIADLPREDFLRCDDPVAIFVDTPYMNDYARWSGDTDGLLAVEGGYHAYCPDGYFWIAPACRHNTSECIPIVGERWGWMVDAYMAWSTAYGIPTAIGLTRTTPLWPKNFANFRVLAYWYRPDASLLAYDPRPINFPRHSPSEWAQGNKRTAGIGTYIGTLVNRQLSTQAKKVHGLLSNLKLELVDIERLLLQADVDGQSSSQALRNVACQWVLANREKWQSWVPRDTSCIPGFGLRDSEGLFTSLRESAALCAVCPPGMFSTPLLDDLGQTYTCQQCDAGTHQNQAGETFCMNCAAGKFSETPGRSECEGCTFGTFSNSSGATSCQSCGNGSAWTTSRYAEVRGEARWIEVDGADNESFCHCRPNFYLDTSAGQCMECTEGANCEGDSQLQLRPGYFSTATYPGSIFRCYGNPERCPGGLPGTCAAGRDLSSVACAQCLPGLHSTGSECVPCSEGDYMLIFLLAVMTLTISGLLHLFLVRLDSDHRGQHGDLLVAGLYATQLINSLQLLVVLRKVDIVWGYPFDMVLEAFSFLSLEHILFSLNAVTCVTPPTPALQFLLQTIGLPGYVMMGPVLVHLTLVLLHTRSKRPHFNVLAQTLGSLSVLFFIVLCTSVVTPFECQSHPNGLFTMQSRIGALCYTNSHFQLCALGASLALLPAGFLALCAWLILVEYPKRLQRTDVRFVRMCSFLARRFRPGAEAFAVFVLCRNALFALAPVLPSVNAGLLLILVLLGCSILALAFFKPWRSRLASYTDILVSCVFVAILFQGSFFVKAVDGAAAMILCCLMLVLVIVCLAGIGALSLLQYFCGRGTNYGFFICHQKKFTGSLARLLKIELQVRGFRVFLDADDLTDLTQLLPIVAEKVEMLLVLGTPQLLTRKWCLAEIVTARLWDEVATGSEDIQLLGFTGLQKPLTFAALEEDDVEALATAHTLRHLMSPHCLHLFGVLPVVLNCLTSPDIMRWILEADILDQEDYCMPTSSRAFNTLVEDLRCENASKYVLRAIFMQIAVHFLPRSSLMDMSWFTSQRSQSLAELVEQQQNIASKSAESLESLEPLEVERAQECVKQDGRGTAVPEYLLEAMQEELTEVAIS</sequence>
<dbReference type="SUPFAM" id="SSF53850">
    <property type="entry name" value="Periplasmic binding protein-like II"/>
    <property type="match status" value="1"/>
</dbReference>
<dbReference type="Gene3D" id="1.20.120.350">
    <property type="entry name" value="Voltage-gated potassium channels. Chain C"/>
    <property type="match status" value="1"/>
</dbReference>
<dbReference type="GO" id="GO:0005509">
    <property type="term" value="F:calcium ion binding"/>
    <property type="evidence" value="ECO:0007669"/>
    <property type="project" value="InterPro"/>
</dbReference>
<dbReference type="InterPro" id="IPR009030">
    <property type="entry name" value="Growth_fac_rcpt_cys_sf"/>
</dbReference>
<feature type="transmembrane region" description="Helical" evidence="6">
    <location>
        <begin position="2606"/>
        <end position="2626"/>
    </location>
</feature>
<dbReference type="CDD" id="cd00185">
    <property type="entry name" value="TNFRSF"/>
    <property type="match status" value="1"/>
</dbReference>
<dbReference type="SUPFAM" id="SSF52200">
    <property type="entry name" value="Toll/Interleukin receptor TIR domain"/>
    <property type="match status" value="1"/>
</dbReference>
<comment type="subcellular location">
    <subcellularLocation>
        <location evidence="1">Membrane</location>
        <topology evidence="1">Multi-pass membrane protein</topology>
    </subcellularLocation>
</comment>
<dbReference type="InterPro" id="IPR005821">
    <property type="entry name" value="Ion_trans_dom"/>
</dbReference>
<feature type="compositionally biased region" description="Polar residues" evidence="5">
    <location>
        <begin position="61"/>
        <end position="83"/>
    </location>
</feature>
<comment type="caution">
    <text evidence="8">The sequence shown here is derived from an EMBL/GenBank/DDBJ whole genome shotgun (WGS) entry which is preliminary data.</text>
</comment>
<dbReference type="GO" id="GO:0016020">
    <property type="term" value="C:membrane"/>
    <property type="evidence" value="ECO:0007669"/>
    <property type="project" value="UniProtKB-SubCell"/>
</dbReference>
<evidence type="ECO:0000256" key="4">
    <source>
        <dbReference type="ARBA" id="ARBA00023136"/>
    </source>
</evidence>
<dbReference type="Gene3D" id="3.40.50.10140">
    <property type="entry name" value="Toll/interleukin-1 receptor homology (TIR) domain"/>
    <property type="match status" value="1"/>
</dbReference>
<keyword evidence="4 6" id="KW-0472">Membrane</keyword>
<dbReference type="PANTHER" id="PTHR46967:SF1">
    <property type="entry name" value="KERATIN-ASSOCIATED PROTEIN 16-1-LIKE"/>
    <property type="match status" value="1"/>
</dbReference>
<dbReference type="Gene3D" id="1.10.287.70">
    <property type="match status" value="1"/>
</dbReference>
<dbReference type="Pfam" id="PF00520">
    <property type="entry name" value="Ion_trans"/>
    <property type="match status" value="1"/>
</dbReference>
<feature type="transmembrane region" description="Helical" evidence="6">
    <location>
        <begin position="2767"/>
        <end position="2785"/>
    </location>
</feature>
<feature type="region of interest" description="Disordered" evidence="5">
    <location>
        <begin position="24"/>
        <end position="83"/>
    </location>
</feature>
<feature type="transmembrane region" description="Helical" evidence="6">
    <location>
        <begin position="1291"/>
        <end position="1311"/>
    </location>
</feature>
<proteinExistence type="predicted"/>
<evidence type="ECO:0000256" key="3">
    <source>
        <dbReference type="ARBA" id="ARBA00022989"/>
    </source>
</evidence>
<feature type="transmembrane region" description="Helical" evidence="6">
    <location>
        <begin position="1134"/>
        <end position="1155"/>
    </location>
</feature>
<gene>
    <name evidence="8" type="primary">NaCP60E</name>
    <name evidence="8" type="ORF">SNAT2548_LOCUS26076</name>
</gene>
<feature type="transmembrane region" description="Helical" evidence="6">
    <location>
        <begin position="127"/>
        <end position="147"/>
    </location>
</feature>
<evidence type="ECO:0000256" key="6">
    <source>
        <dbReference type="SAM" id="Phobius"/>
    </source>
</evidence>
<keyword evidence="2 6" id="KW-0812">Transmembrane</keyword>
<feature type="transmembrane region" description="Helical" evidence="6">
    <location>
        <begin position="2692"/>
        <end position="2712"/>
    </location>
</feature>
<dbReference type="Gene3D" id="3.40.190.10">
    <property type="entry name" value="Periplasmic binding protein-like II"/>
    <property type="match status" value="1"/>
</dbReference>
<feature type="transmembrane region" description="Helical" evidence="6">
    <location>
        <begin position="2821"/>
        <end position="2847"/>
    </location>
</feature>
<keyword evidence="9" id="KW-1185">Reference proteome</keyword>
<dbReference type="SUPFAM" id="SSF81324">
    <property type="entry name" value="Voltage-gated potassium channels"/>
    <property type="match status" value="1"/>
</dbReference>
<dbReference type="InterPro" id="IPR035897">
    <property type="entry name" value="Toll_tir_struct_dom_sf"/>
</dbReference>
<feature type="transmembrane region" description="Helical" evidence="6">
    <location>
        <begin position="2501"/>
        <end position="2523"/>
    </location>
</feature>
<dbReference type="InterPro" id="IPR002048">
    <property type="entry name" value="EF_hand_dom"/>
</dbReference>
<dbReference type="PROSITE" id="PS50222">
    <property type="entry name" value="EF_HAND_2"/>
    <property type="match status" value="1"/>
</dbReference>
<dbReference type="EMBL" id="CAJNDS010002417">
    <property type="protein sequence ID" value="CAE7466708.1"/>
    <property type="molecule type" value="Genomic_DNA"/>
</dbReference>
<feature type="transmembrane region" description="Helical" evidence="6">
    <location>
        <begin position="2638"/>
        <end position="2661"/>
    </location>
</feature>
<reference evidence="8" key="1">
    <citation type="submission" date="2021-02" db="EMBL/GenBank/DDBJ databases">
        <authorList>
            <person name="Dougan E. K."/>
            <person name="Rhodes N."/>
            <person name="Thang M."/>
            <person name="Chan C."/>
        </authorList>
    </citation>
    <scope>NUCLEOTIDE SEQUENCE</scope>
</reference>
<feature type="compositionally biased region" description="Basic and acidic residues" evidence="5">
    <location>
        <begin position="49"/>
        <end position="59"/>
    </location>
</feature>
<dbReference type="InterPro" id="IPR018247">
    <property type="entry name" value="EF_Hand_1_Ca_BS"/>
</dbReference>
<dbReference type="OrthoDB" id="439917at2759"/>
<dbReference type="InterPro" id="IPR027359">
    <property type="entry name" value="Volt_channel_dom_sf"/>
</dbReference>
<dbReference type="GO" id="GO:0005216">
    <property type="term" value="F:monoatomic ion channel activity"/>
    <property type="evidence" value="ECO:0007669"/>
    <property type="project" value="InterPro"/>
</dbReference>
<dbReference type="SUPFAM" id="SSF57184">
    <property type="entry name" value="Growth factor receptor domain"/>
    <property type="match status" value="1"/>
</dbReference>
<feature type="transmembrane region" description="Helical" evidence="6">
    <location>
        <begin position="1236"/>
        <end position="1257"/>
    </location>
</feature>
<name>A0A812S407_9DINO</name>
<feature type="transmembrane region" description="Helical" evidence="6">
    <location>
        <begin position="1366"/>
        <end position="1384"/>
    </location>
</feature>